<keyword evidence="3" id="KW-1185">Reference proteome</keyword>
<protein>
    <submittedName>
        <fullName evidence="2">Predicted protein</fullName>
    </submittedName>
</protein>
<dbReference type="KEGG" id="lbc:LACBIDRAFT_333051"/>
<dbReference type="EMBL" id="DS547137">
    <property type="protein sequence ID" value="EDR01650.1"/>
    <property type="molecule type" value="Genomic_DNA"/>
</dbReference>
<feature type="region of interest" description="Disordered" evidence="1">
    <location>
        <begin position="18"/>
        <end position="42"/>
    </location>
</feature>
<evidence type="ECO:0000256" key="1">
    <source>
        <dbReference type="SAM" id="MobiDB-lite"/>
    </source>
</evidence>
<dbReference type="InParanoid" id="B0DUP4"/>
<reference evidence="2 3" key="1">
    <citation type="journal article" date="2008" name="Nature">
        <title>The genome of Laccaria bicolor provides insights into mycorrhizal symbiosis.</title>
        <authorList>
            <person name="Martin F."/>
            <person name="Aerts A."/>
            <person name="Ahren D."/>
            <person name="Brun A."/>
            <person name="Danchin E.G.J."/>
            <person name="Duchaussoy F."/>
            <person name="Gibon J."/>
            <person name="Kohler A."/>
            <person name="Lindquist E."/>
            <person name="Pereda V."/>
            <person name="Salamov A."/>
            <person name="Shapiro H.J."/>
            <person name="Wuyts J."/>
            <person name="Blaudez D."/>
            <person name="Buee M."/>
            <person name="Brokstein P."/>
            <person name="Canbaeck B."/>
            <person name="Cohen D."/>
            <person name="Courty P.E."/>
            <person name="Coutinho P.M."/>
            <person name="Delaruelle C."/>
            <person name="Detter J.C."/>
            <person name="Deveau A."/>
            <person name="DiFazio S."/>
            <person name="Duplessis S."/>
            <person name="Fraissinet-Tachet L."/>
            <person name="Lucic E."/>
            <person name="Frey-Klett P."/>
            <person name="Fourrey C."/>
            <person name="Feussner I."/>
            <person name="Gay G."/>
            <person name="Grimwood J."/>
            <person name="Hoegger P.J."/>
            <person name="Jain P."/>
            <person name="Kilaru S."/>
            <person name="Labbe J."/>
            <person name="Lin Y.C."/>
            <person name="Legue V."/>
            <person name="Le Tacon F."/>
            <person name="Marmeisse R."/>
            <person name="Melayah D."/>
            <person name="Montanini B."/>
            <person name="Muratet M."/>
            <person name="Nehls U."/>
            <person name="Niculita-Hirzel H."/>
            <person name="Oudot-Le Secq M.P."/>
            <person name="Peter M."/>
            <person name="Quesneville H."/>
            <person name="Rajashekar B."/>
            <person name="Reich M."/>
            <person name="Rouhier N."/>
            <person name="Schmutz J."/>
            <person name="Yin T."/>
            <person name="Chalot M."/>
            <person name="Henrissat B."/>
            <person name="Kuees U."/>
            <person name="Lucas S."/>
            <person name="Van de Peer Y."/>
            <person name="Podila G.K."/>
            <person name="Polle A."/>
            <person name="Pukkila P.J."/>
            <person name="Richardson P.M."/>
            <person name="Rouze P."/>
            <person name="Sanders I.R."/>
            <person name="Stajich J.E."/>
            <person name="Tunlid A."/>
            <person name="Tuskan G."/>
            <person name="Grigoriev I.V."/>
        </authorList>
    </citation>
    <scope>NUCLEOTIDE SEQUENCE [LARGE SCALE GENOMIC DNA]</scope>
    <source>
        <strain evidence="3">S238N-H82 / ATCC MYA-4686</strain>
    </source>
</reference>
<organism evidence="3">
    <name type="scientific">Laccaria bicolor (strain S238N-H82 / ATCC MYA-4686)</name>
    <name type="common">Bicoloured deceiver</name>
    <name type="synonym">Laccaria laccata var. bicolor</name>
    <dbReference type="NCBI Taxonomy" id="486041"/>
    <lineage>
        <taxon>Eukaryota</taxon>
        <taxon>Fungi</taxon>
        <taxon>Dikarya</taxon>
        <taxon>Basidiomycota</taxon>
        <taxon>Agaricomycotina</taxon>
        <taxon>Agaricomycetes</taxon>
        <taxon>Agaricomycetidae</taxon>
        <taxon>Agaricales</taxon>
        <taxon>Agaricineae</taxon>
        <taxon>Hydnangiaceae</taxon>
        <taxon>Laccaria</taxon>
    </lineage>
</organism>
<accession>B0DUP4</accession>
<dbReference type="GeneID" id="6083411"/>
<sequence>MASKPISYRAYPIQIDPLPSSLRGEQTSDGEIQEEQRDGFQKGSVRIRDQWSSILWSDQNLIIVVGGIFSWAFVYADGDELGDAKANTREEVLPELNEKEAEEQSNDDESKDKLTEKPPSPKDNWWGWKLKPRNRAALNADPEKGAPGKREERKLVLIGPMYAALATALAASRRKDWASDCRTSDVRSKSDQWSIREEVVSLSNGQVAQSDLYFYGATFSTSSPSSRQKAAQIDNSDTPFAITMAITSTPDKADVRTSWMLKYFRRTTTEGARDYMRRINPSYSASIPRWITPPGIELPRDLLRM</sequence>
<proteinExistence type="predicted"/>
<dbReference type="RefSeq" id="XP_001887726.1">
    <property type="nucleotide sequence ID" value="XM_001887691.1"/>
</dbReference>
<feature type="region of interest" description="Disordered" evidence="1">
    <location>
        <begin position="93"/>
        <end position="128"/>
    </location>
</feature>
<dbReference type="Proteomes" id="UP000001194">
    <property type="component" value="Unassembled WGS sequence"/>
</dbReference>
<gene>
    <name evidence="2" type="ORF">LACBIDRAFT_333051</name>
</gene>
<feature type="compositionally biased region" description="Basic and acidic residues" evidence="1">
    <location>
        <begin position="108"/>
        <end position="120"/>
    </location>
</feature>
<dbReference type="HOGENOM" id="CLU_912374_0_0_1"/>
<evidence type="ECO:0000313" key="2">
    <source>
        <dbReference type="EMBL" id="EDR01650.1"/>
    </source>
</evidence>
<name>B0DUP4_LACBS</name>
<evidence type="ECO:0000313" key="3">
    <source>
        <dbReference type="Proteomes" id="UP000001194"/>
    </source>
</evidence>
<dbReference type="AlphaFoldDB" id="B0DUP4"/>